<organism evidence="3 4">
    <name type="scientific">Paramecium octaurelia</name>
    <dbReference type="NCBI Taxonomy" id="43137"/>
    <lineage>
        <taxon>Eukaryota</taxon>
        <taxon>Sar</taxon>
        <taxon>Alveolata</taxon>
        <taxon>Ciliophora</taxon>
        <taxon>Intramacronucleata</taxon>
        <taxon>Oligohymenophorea</taxon>
        <taxon>Peniculida</taxon>
        <taxon>Parameciidae</taxon>
        <taxon>Paramecium</taxon>
    </lineage>
</organism>
<dbReference type="AlphaFoldDB" id="A0A8S1XFT5"/>
<dbReference type="PANTHER" id="PTHR23354:SF122">
    <property type="entry name" value="GTPASE-ACTIVATING PROTEIN SKYWALKER"/>
    <property type="match status" value="1"/>
</dbReference>
<keyword evidence="4" id="KW-1185">Reference proteome</keyword>
<dbReference type="OrthoDB" id="309150at2759"/>
<name>A0A8S1XFT5_PAROT</name>
<dbReference type="Pfam" id="PF07534">
    <property type="entry name" value="TLD"/>
    <property type="match status" value="1"/>
</dbReference>
<dbReference type="PANTHER" id="PTHR23354">
    <property type="entry name" value="NUCLEOLAR PROTEIN 7/ESTROGEN RECEPTOR COACTIVATOR-RELATED"/>
    <property type="match status" value="1"/>
</dbReference>
<gene>
    <name evidence="2" type="ORF">POCTA_138.1.T1200204</name>
    <name evidence="3" type="ORF">POCTA_138.1.T1200207</name>
</gene>
<dbReference type="OMA" id="KWSEKDT"/>
<dbReference type="InterPro" id="IPR006571">
    <property type="entry name" value="TLDc_dom"/>
</dbReference>
<dbReference type="EMBL" id="CAJJDP010000120">
    <property type="protein sequence ID" value="CAD8199933.1"/>
    <property type="molecule type" value="Genomic_DNA"/>
</dbReference>
<dbReference type="PROSITE" id="PS51886">
    <property type="entry name" value="TLDC"/>
    <property type="match status" value="1"/>
</dbReference>
<evidence type="ECO:0000313" key="3">
    <source>
        <dbReference type="EMBL" id="CAD8199937.1"/>
    </source>
</evidence>
<evidence type="ECO:0000259" key="1">
    <source>
        <dbReference type="PROSITE" id="PS51886"/>
    </source>
</evidence>
<dbReference type="EMBL" id="CAJJDP010000120">
    <property type="protein sequence ID" value="CAD8199937.1"/>
    <property type="molecule type" value="Genomic_DNA"/>
</dbReference>
<feature type="domain" description="TLDc" evidence="1">
    <location>
        <begin position="233"/>
        <end position="404"/>
    </location>
</feature>
<dbReference type="Proteomes" id="UP000683925">
    <property type="component" value="Unassembled WGS sequence"/>
</dbReference>
<accession>A0A8S1XFT5</accession>
<protein>
    <recommendedName>
        <fullName evidence="1">TLDc domain-containing protein</fullName>
    </recommendedName>
</protein>
<evidence type="ECO:0000313" key="4">
    <source>
        <dbReference type="Proteomes" id="UP000683925"/>
    </source>
</evidence>
<sequence>MKQIPCLKHRDSFILFIKMGNDNTQYICDECCLDLQNGSYKVKVENLIHIKNALKGPEHLVSKLNLSPSLKDFFTELDKFNDKTLDGIFLNIKTQIVKVQNCLQEVQSEIEQDAKYILDTKQKIREQLNQIIKFDQFQQILQNFQSLEVQNNVEDFEQNEMIVHNYLMDLTQNDTKELNQALTKLLNGTQLQLKNLNQEKLPQYKKLQEQFRCLNANKYELIKQINVIYFEQSILSYYYKQKIINTIQLKSDKIATSFQRIFLGSKDGLNASAFWGKVEGKSNLLIIFKTISGYIFGGFSPCQWLSDQNSYVKDDTLTSFLFSQTYDEVYPLKSLYQSKAIYSGSNYGPTFGDGHDIYIDQDFQNGYSNLGYSYKWDKYQNAKSSYLFGQSTPNIAECEIYQVIFV</sequence>
<reference evidence="3" key="1">
    <citation type="submission" date="2021-01" db="EMBL/GenBank/DDBJ databases">
        <authorList>
            <consortium name="Genoscope - CEA"/>
            <person name="William W."/>
        </authorList>
    </citation>
    <scope>NUCLEOTIDE SEQUENCE</scope>
</reference>
<proteinExistence type="predicted"/>
<evidence type="ECO:0000313" key="2">
    <source>
        <dbReference type="EMBL" id="CAD8199933.1"/>
    </source>
</evidence>
<comment type="caution">
    <text evidence="3">The sequence shown here is derived from an EMBL/GenBank/DDBJ whole genome shotgun (WGS) entry which is preliminary data.</text>
</comment>